<dbReference type="Proteomes" id="UP001597156">
    <property type="component" value="Unassembled WGS sequence"/>
</dbReference>
<dbReference type="RefSeq" id="WP_121977657.1">
    <property type="nucleotide sequence ID" value="NZ_JBHTLH010000005.1"/>
</dbReference>
<reference evidence="2" key="1">
    <citation type="journal article" date="2019" name="Int. J. Syst. Evol. Microbiol.">
        <title>The Global Catalogue of Microorganisms (GCM) 10K type strain sequencing project: providing services to taxonomists for standard genome sequencing and annotation.</title>
        <authorList>
            <consortium name="The Broad Institute Genomics Platform"/>
            <consortium name="The Broad Institute Genome Sequencing Center for Infectious Disease"/>
            <person name="Wu L."/>
            <person name="Ma J."/>
        </authorList>
    </citation>
    <scope>NUCLEOTIDE SEQUENCE [LARGE SCALE GENOMIC DNA]</scope>
    <source>
        <strain evidence="2">CCUG 71848</strain>
    </source>
</reference>
<evidence type="ECO:0000313" key="2">
    <source>
        <dbReference type="Proteomes" id="UP001597156"/>
    </source>
</evidence>
<name>A0ABW3PJB7_9LACO</name>
<comment type="caution">
    <text evidence="1">The sequence shown here is derived from an EMBL/GenBank/DDBJ whole genome shotgun (WGS) entry which is preliminary data.</text>
</comment>
<dbReference type="EMBL" id="JBHTLH010000005">
    <property type="protein sequence ID" value="MFD1124043.1"/>
    <property type="molecule type" value="Genomic_DNA"/>
</dbReference>
<evidence type="ECO:0000313" key="1">
    <source>
        <dbReference type="EMBL" id="MFD1124043.1"/>
    </source>
</evidence>
<keyword evidence="2" id="KW-1185">Reference proteome</keyword>
<dbReference type="InterPro" id="IPR022259">
    <property type="entry name" value="Acessory_Sec_prot_Asp3"/>
</dbReference>
<accession>A0ABW3PJB7</accession>
<gene>
    <name evidence="1" type="primary">asp3</name>
    <name evidence="1" type="ORF">ACFQ22_01525</name>
</gene>
<sequence length="251" mass="28298">MANVSIVNWGSYLHPVEAHGARIKHQVGVVEYTSPLLPPGTNIYTWQSEGRFQDIRMQGALPILRGNHTYQLIGKLEAIPENSAYFRVATYDHENQFIKEFILEGSGGTFDYPVTARRYNISLVVKANQLVRFKWLAIGLANELADVKLEVSDDLRISAVLADKPQGFNIYVTKKGASSWLVPVQADSSQAVIRLTDDEIENGDTTSFALLDQVFKKYDLTHYQTRIRAYGYPLTSVVQAFQERLSRLKGE</sequence>
<organism evidence="1 2">
    <name type="scientific">Lentilactobacillus raoultii</name>
    <dbReference type="NCBI Taxonomy" id="1987503"/>
    <lineage>
        <taxon>Bacteria</taxon>
        <taxon>Bacillati</taxon>
        <taxon>Bacillota</taxon>
        <taxon>Bacilli</taxon>
        <taxon>Lactobacillales</taxon>
        <taxon>Lactobacillaceae</taxon>
        <taxon>Lentilactobacillus</taxon>
    </lineage>
</organism>
<protein>
    <submittedName>
        <fullName evidence="1">Accessory Sec system protein Asp3</fullName>
    </submittedName>
</protein>
<dbReference type="Pfam" id="PF15432">
    <property type="entry name" value="Sec-ASP3"/>
    <property type="match status" value="1"/>
</dbReference>
<proteinExistence type="predicted"/>
<dbReference type="NCBIfam" id="TIGR03711">
    <property type="entry name" value="acc_sec_asp3"/>
    <property type="match status" value="1"/>
</dbReference>